<proteinExistence type="predicted"/>
<dbReference type="EMBL" id="MU128926">
    <property type="protein sequence ID" value="KAF9518282.1"/>
    <property type="molecule type" value="Genomic_DNA"/>
</dbReference>
<evidence type="ECO:0000313" key="1">
    <source>
        <dbReference type="EMBL" id="KAF9518282.1"/>
    </source>
</evidence>
<sequence length="175" mass="19321">MQPAAPAPQYPHSSMQIAKLSASLSSPNGDPTLYPSLASADHSHSDVSSTAYSHQSQHRLWDPTPPSIIMITPLAPSSTTPLHRFRFLVFQICRLEALQIILPFVHLSICNPCRLLSRICTRARSSLKMTGSIIKRYQRMKNSPLPLGLVVPQACPLPSTQKVRSFMSFTSEADL</sequence>
<accession>A0A9P6B6G2</accession>
<reference evidence="1" key="1">
    <citation type="journal article" date="2020" name="Nat. Commun.">
        <title>Large-scale genome sequencing of mycorrhizal fungi provides insights into the early evolution of symbiotic traits.</title>
        <authorList>
            <person name="Miyauchi S."/>
            <person name="Kiss E."/>
            <person name="Kuo A."/>
            <person name="Drula E."/>
            <person name="Kohler A."/>
            <person name="Sanchez-Garcia M."/>
            <person name="Morin E."/>
            <person name="Andreopoulos B."/>
            <person name="Barry K.W."/>
            <person name="Bonito G."/>
            <person name="Buee M."/>
            <person name="Carver A."/>
            <person name="Chen C."/>
            <person name="Cichocki N."/>
            <person name="Clum A."/>
            <person name="Culley D."/>
            <person name="Crous P.W."/>
            <person name="Fauchery L."/>
            <person name="Girlanda M."/>
            <person name="Hayes R.D."/>
            <person name="Keri Z."/>
            <person name="LaButti K."/>
            <person name="Lipzen A."/>
            <person name="Lombard V."/>
            <person name="Magnuson J."/>
            <person name="Maillard F."/>
            <person name="Murat C."/>
            <person name="Nolan M."/>
            <person name="Ohm R.A."/>
            <person name="Pangilinan J."/>
            <person name="Pereira M.F."/>
            <person name="Perotto S."/>
            <person name="Peter M."/>
            <person name="Pfister S."/>
            <person name="Riley R."/>
            <person name="Sitrit Y."/>
            <person name="Stielow J.B."/>
            <person name="Szollosi G."/>
            <person name="Zifcakova L."/>
            <person name="Stursova M."/>
            <person name="Spatafora J.W."/>
            <person name="Tedersoo L."/>
            <person name="Vaario L.M."/>
            <person name="Yamada A."/>
            <person name="Yan M."/>
            <person name="Wang P."/>
            <person name="Xu J."/>
            <person name="Bruns T."/>
            <person name="Baldrian P."/>
            <person name="Vilgalys R."/>
            <person name="Dunand C."/>
            <person name="Henrissat B."/>
            <person name="Grigoriev I.V."/>
            <person name="Hibbett D."/>
            <person name="Nagy L.G."/>
            <person name="Martin F.M."/>
        </authorList>
    </citation>
    <scope>NUCLEOTIDE SEQUENCE</scope>
    <source>
        <strain evidence="1">UP504</strain>
    </source>
</reference>
<name>A0A9P6B6G2_9AGAM</name>
<protein>
    <submittedName>
        <fullName evidence="1">Uncharacterized protein</fullName>
    </submittedName>
</protein>
<keyword evidence="2" id="KW-1185">Reference proteome</keyword>
<dbReference type="Proteomes" id="UP000886523">
    <property type="component" value="Unassembled WGS sequence"/>
</dbReference>
<organism evidence="1 2">
    <name type="scientific">Hydnum rufescens UP504</name>
    <dbReference type="NCBI Taxonomy" id="1448309"/>
    <lineage>
        <taxon>Eukaryota</taxon>
        <taxon>Fungi</taxon>
        <taxon>Dikarya</taxon>
        <taxon>Basidiomycota</taxon>
        <taxon>Agaricomycotina</taxon>
        <taxon>Agaricomycetes</taxon>
        <taxon>Cantharellales</taxon>
        <taxon>Hydnaceae</taxon>
        <taxon>Hydnum</taxon>
    </lineage>
</organism>
<gene>
    <name evidence="1" type="ORF">BS47DRAFT_332823</name>
</gene>
<dbReference type="AlphaFoldDB" id="A0A9P6B6G2"/>
<evidence type="ECO:0000313" key="2">
    <source>
        <dbReference type="Proteomes" id="UP000886523"/>
    </source>
</evidence>
<comment type="caution">
    <text evidence="1">The sequence shown here is derived from an EMBL/GenBank/DDBJ whole genome shotgun (WGS) entry which is preliminary data.</text>
</comment>